<sequence>MTKQQRLRNTAEGLMAGLVANGFRGPFRYSHLDWELPFYRAWARWAPPQRNPSTFPAFEIGGHGRTSQARELLWQLKRTSPFHEYNRELLPVAPRGLTPEEYLEIWVTDALPQEWIALAARFLAELKPDEA</sequence>
<proteinExistence type="predicted"/>
<dbReference type="RefSeq" id="WP_188836027.1">
    <property type="nucleotide sequence ID" value="NZ_BMHI01000002.1"/>
</dbReference>
<dbReference type="Proteomes" id="UP000636793">
    <property type="component" value="Unassembled WGS sequence"/>
</dbReference>
<reference evidence="1" key="2">
    <citation type="submission" date="2020-09" db="EMBL/GenBank/DDBJ databases">
        <authorList>
            <person name="Sun Q."/>
            <person name="Zhou Y."/>
        </authorList>
    </citation>
    <scope>NUCLEOTIDE SEQUENCE</scope>
    <source>
        <strain evidence="1">CGMCC 1.15085</strain>
    </source>
</reference>
<dbReference type="AlphaFoldDB" id="A0A916SZA7"/>
<name>A0A916SZA7_9MICO</name>
<evidence type="ECO:0000313" key="2">
    <source>
        <dbReference type="Proteomes" id="UP000636793"/>
    </source>
</evidence>
<protein>
    <submittedName>
        <fullName evidence="1">Uncharacterized protein</fullName>
    </submittedName>
</protein>
<gene>
    <name evidence="1" type="ORF">GCM10011492_11340</name>
</gene>
<keyword evidence="2" id="KW-1185">Reference proteome</keyword>
<dbReference type="EMBL" id="BMHI01000002">
    <property type="protein sequence ID" value="GGB23220.1"/>
    <property type="molecule type" value="Genomic_DNA"/>
</dbReference>
<reference evidence="1" key="1">
    <citation type="journal article" date="2014" name="Int. J. Syst. Evol. Microbiol.">
        <title>Complete genome sequence of Corynebacterium casei LMG S-19264T (=DSM 44701T), isolated from a smear-ripened cheese.</title>
        <authorList>
            <consortium name="US DOE Joint Genome Institute (JGI-PGF)"/>
            <person name="Walter F."/>
            <person name="Albersmeier A."/>
            <person name="Kalinowski J."/>
            <person name="Ruckert C."/>
        </authorList>
    </citation>
    <scope>NUCLEOTIDE SEQUENCE</scope>
    <source>
        <strain evidence="1">CGMCC 1.15085</strain>
    </source>
</reference>
<accession>A0A916SZA7</accession>
<comment type="caution">
    <text evidence="1">The sequence shown here is derived from an EMBL/GenBank/DDBJ whole genome shotgun (WGS) entry which is preliminary data.</text>
</comment>
<organism evidence="1 2">
    <name type="scientific">Flexivirga endophytica</name>
    <dbReference type="NCBI Taxonomy" id="1849103"/>
    <lineage>
        <taxon>Bacteria</taxon>
        <taxon>Bacillati</taxon>
        <taxon>Actinomycetota</taxon>
        <taxon>Actinomycetes</taxon>
        <taxon>Micrococcales</taxon>
        <taxon>Dermacoccaceae</taxon>
        <taxon>Flexivirga</taxon>
    </lineage>
</organism>
<evidence type="ECO:0000313" key="1">
    <source>
        <dbReference type="EMBL" id="GGB23220.1"/>
    </source>
</evidence>